<dbReference type="EMBL" id="BMOE01000004">
    <property type="protein sequence ID" value="GGJ73668.1"/>
    <property type="molecule type" value="Genomic_DNA"/>
</dbReference>
<evidence type="ECO:0000313" key="1">
    <source>
        <dbReference type="EMBL" id="GGJ73668.1"/>
    </source>
</evidence>
<dbReference type="Proteomes" id="UP000635726">
    <property type="component" value="Unassembled WGS sequence"/>
</dbReference>
<dbReference type="AlphaFoldDB" id="A0A917UPP5"/>
<accession>A0A917UPP5</accession>
<gene>
    <name evidence="1" type="ORF">GCM10008939_17440</name>
</gene>
<reference evidence="1" key="1">
    <citation type="journal article" date="2014" name="Int. J. Syst. Evol. Microbiol.">
        <title>Complete genome sequence of Corynebacterium casei LMG S-19264T (=DSM 44701T), isolated from a smear-ripened cheese.</title>
        <authorList>
            <consortium name="US DOE Joint Genome Institute (JGI-PGF)"/>
            <person name="Walter F."/>
            <person name="Albersmeier A."/>
            <person name="Kalinowski J."/>
            <person name="Ruckert C."/>
        </authorList>
    </citation>
    <scope>NUCLEOTIDE SEQUENCE</scope>
    <source>
        <strain evidence="1">JCM 14371</strain>
    </source>
</reference>
<name>A0A917UPP5_9DEIO</name>
<keyword evidence="2" id="KW-1185">Reference proteome</keyword>
<evidence type="ECO:0000313" key="2">
    <source>
        <dbReference type="Proteomes" id="UP000635726"/>
    </source>
</evidence>
<protein>
    <submittedName>
        <fullName evidence="1">Uncharacterized protein</fullName>
    </submittedName>
</protein>
<sequence length="154" mass="15769">MNSVQAHLILLLHELAHGPEVGAGYGQFSEPGAGLLPVLANLSAREASVPVAAGRPPVAAFVAHLTQLLTFAAGEADGNVTFPDLSAPWAVTGVTDAQWRAEREALAAAFAQARAVLTRRELDADGVNGALSALVHAATHAGALRFHAANVGAR</sequence>
<dbReference type="RefSeq" id="WP_188962344.1">
    <property type="nucleotide sequence ID" value="NZ_BMOE01000004.1"/>
</dbReference>
<organism evidence="1 2">
    <name type="scientific">Deinococcus aquiradiocola</name>
    <dbReference type="NCBI Taxonomy" id="393059"/>
    <lineage>
        <taxon>Bacteria</taxon>
        <taxon>Thermotogati</taxon>
        <taxon>Deinococcota</taxon>
        <taxon>Deinococci</taxon>
        <taxon>Deinococcales</taxon>
        <taxon>Deinococcaceae</taxon>
        <taxon>Deinococcus</taxon>
    </lineage>
</organism>
<reference evidence="1" key="2">
    <citation type="submission" date="2020-09" db="EMBL/GenBank/DDBJ databases">
        <authorList>
            <person name="Sun Q."/>
            <person name="Ohkuma M."/>
        </authorList>
    </citation>
    <scope>NUCLEOTIDE SEQUENCE</scope>
    <source>
        <strain evidence="1">JCM 14371</strain>
    </source>
</reference>
<proteinExistence type="predicted"/>
<comment type="caution">
    <text evidence="1">The sequence shown here is derived from an EMBL/GenBank/DDBJ whole genome shotgun (WGS) entry which is preliminary data.</text>
</comment>